<organism evidence="1 2">
    <name type="scientific">Ambrosiozyma monospora</name>
    <name type="common">Yeast</name>
    <name type="synonym">Endomycopsis monosporus</name>
    <dbReference type="NCBI Taxonomy" id="43982"/>
    <lineage>
        <taxon>Eukaryota</taxon>
        <taxon>Fungi</taxon>
        <taxon>Dikarya</taxon>
        <taxon>Ascomycota</taxon>
        <taxon>Saccharomycotina</taxon>
        <taxon>Pichiomycetes</taxon>
        <taxon>Pichiales</taxon>
        <taxon>Pichiaceae</taxon>
        <taxon>Ambrosiozyma</taxon>
    </lineage>
</organism>
<protein>
    <submittedName>
        <fullName evidence="1">Unnamed protein product</fullName>
    </submittedName>
</protein>
<reference evidence="1" key="1">
    <citation type="submission" date="2023-04" db="EMBL/GenBank/DDBJ databases">
        <title>Ambrosiozyma monospora NBRC 10751.</title>
        <authorList>
            <person name="Ichikawa N."/>
            <person name="Sato H."/>
            <person name="Tonouchi N."/>
        </authorList>
    </citation>
    <scope>NUCLEOTIDE SEQUENCE</scope>
    <source>
        <strain evidence="1">NBRC 10751</strain>
    </source>
</reference>
<keyword evidence="2" id="KW-1185">Reference proteome</keyword>
<comment type="caution">
    <text evidence="1">The sequence shown here is derived from an EMBL/GenBank/DDBJ whole genome shotgun (WGS) entry which is preliminary data.</text>
</comment>
<dbReference type="Proteomes" id="UP001165064">
    <property type="component" value="Unassembled WGS sequence"/>
</dbReference>
<accession>A0ACB5UCZ8</accession>
<evidence type="ECO:0000313" key="2">
    <source>
        <dbReference type="Proteomes" id="UP001165064"/>
    </source>
</evidence>
<gene>
    <name evidence="1" type="ORF">Amon02_001313000</name>
</gene>
<dbReference type="EMBL" id="BSXS01016621">
    <property type="protein sequence ID" value="GMF08028.1"/>
    <property type="molecule type" value="Genomic_DNA"/>
</dbReference>
<evidence type="ECO:0000313" key="1">
    <source>
        <dbReference type="EMBL" id="GMF08028.1"/>
    </source>
</evidence>
<name>A0ACB5UCZ8_AMBMO</name>
<sequence>MFLQLYHHSGALLGMYTGARFVSPPIWIFVTFNSFVHSFMYGYYTLCCLHIRVPLKLKESLTVVQITQFIVGGFFATLHYFINYFDVNTGKYKNCTQNPDKGLAAFFNVIFLYFLTALFINFFVESYIRPPPPKKLAKKLD</sequence>
<proteinExistence type="predicted"/>